<dbReference type="GO" id="GO:0006753">
    <property type="term" value="P:nucleoside phosphate metabolic process"/>
    <property type="evidence" value="ECO:0007669"/>
    <property type="project" value="TreeGrafter"/>
</dbReference>
<dbReference type="EMBL" id="JBBCAQ010000027">
    <property type="protein sequence ID" value="KAK7586062.1"/>
    <property type="molecule type" value="Genomic_DNA"/>
</dbReference>
<comment type="caution">
    <text evidence="2">The sequence shown here is derived from an EMBL/GenBank/DDBJ whole genome shotgun (WGS) entry which is preliminary data.</text>
</comment>
<dbReference type="SUPFAM" id="SSF55811">
    <property type="entry name" value="Nudix"/>
    <property type="match status" value="1"/>
</dbReference>
<dbReference type="PANTHER" id="PTHR11839">
    <property type="entry name" value="UDP/ADP-SUGAR PYROPHOSPHATASE"/>
    <property type="match status" value="1"/>
</dbReference>
<proteinExistence type="predicted"/>
<protein>
    <recommendedName>
        <fullName evidence="4">Nudix hydrolase domain-containing protein</fullName>
    </recommendedName>
</protein>
<evidence type="ECO:0000313" key="3">
    <source>
        <dbReference type="Proteomes" id="UP001367676"/>
    </source>
</evidence>
<evidence type="ECO:0008006" key="4">
    <source>
        <dbReference type="Google" id="ProtNLM"/>
    </source>
</evidence>
<dbReference type="AlphaFoldDB" id="A0AAN9TGJ7"/>
<accession>A0AAN9TGJ7</accession>
<organism evidence="2 3">
    <name type="scientific">Parthenolecanium corni</name>
    <dbReference type="NCBI Taxonomy" id="536013"/>
    <lineage>
        <taxon>Eukaryota</taxon>
        <taxon>Metazoa</taxon>
        <taxon>Ecdysozoa</taxon>
        <taxon>Arthropoda</taxon>
        <taxon>Hexapoda</taxon>
        <taxon>Insecta</taxon>
        <taxon>Pterygota</taxon>
        <taxon>Neoptera</taxon>
        <taxon>Paraneoptera</taxon>
        <taxon>Hemiptera</taxon>
        <taxon>Sternorrhyncha</taxon>
        <taxon>Coccoidea</taxon>
        <taxon>Coccidae</taxon>
        <taxon>Parthenolecanium</taxon>
    </lineage>
</organism>
<evidence type="ECO:0000313" key="2">
    <source>
        <dbReference type="EMBL" id="KAK7586062.1"/>
    </source>
</evidence>
<dbReference type="PANTHER" id="PTHR11839:SF15">
    <property type="entry name" value="URIDINE DIPHOSPHATE GLUCOSE PYROPHOSPHATASE NUDT14"/>
    <property type="match status" value="1"/>
</dbReference>
<dbReference type="InterPro" id="IPR015797">
    <property type="entry name" value="NUDIX_hydrolase-like_dom_sf"/>
</dbReference>
<dbReference type="GO" id="GO:0019693">
    <property type="term" value="P:ribose phosphate metabolic process"/>
    <property type="evidence" value="ECO:0007669"/>
    <property type="project" value="TreeGrafter"/>
</dbReference>
<gene>
    <name evidence="2" type="ORF">V9T40_003938</name>
</gene>
<dbReference type="Gene3D" id="3.90.79.10">
    <property type="entry name" value="Nucleoside Triphosphate Pyrophosphohydrolase"/>
    <property type="match status" value="1"/>
</dbReference>
<keyword evidence="3" id="KW-1185">Reference proteome</keyword>
<name>A0AAN9TGJ7_9HEMI</name>
<keyword evidence="1" id="KW-0378">Hydrolase</keyword>
<sequence>MFNVSNVSVAPLTVYIQSIPFEDQKGLIDCKKYPAELGLTLEFCAGIIDKDKSLEVIAQEEIMEETGYEVPASKLEKVRQFRSTIGACVEEVNLFYVEVEDDMKKAKGGGLESEGEFIEIVELSLAEAKDMCDGKSKDIGYGGFLYGLLWFFHYKAPTLNIN</sequence>
<dbReference type="Proteomes" id="UP001367676">
    <property type="component" value="Unassembled WGS sequence"/>
</dbReference>
<evidence type="ECO:0000256" key="1">
    <source>
        <dbReference type="ARBA" id="ARBA00022801"/>
    </source>
</evidence>
<reference evidence="2 3" key="1">
    <citation type="submission" date="2024-03" db="EMBL/GenBank/DDBJ databases">
        <title>Adaptation during the transition from Ophiocordyceps entomopathogen to insect associate is accompanied by gene loss and intensified selection.</title>
        <authorList>
            <person name="Ward C.M."/>
            <person name="Onetto C.A."/>
            <person name="Borneman A.R."/>
        </authorList>
    </citation>
    <scope>NUCLEOTIDE SEQUENCE [LARGE SCALE GENOMIC DNA]</scope>
    <source>
        <strain evidence="2">AWRI1</strain>
        <tissue evidence="2">Single Adult Female</tissue>
    </source>
</reference>
<dbReference type="GO" id="GO:0008768">
    <property type="term" value="F:UDP-sugar diphosphatase activity"/>
    <property type="evidence" value="ECO:0007669"/>
    <property type="project" value="TreeGrafter"/>
</dbReference>